<evidence type="ECO:0000256" key="1">
    <source>
        <dbReference type="SAM" id="MobiDB-lite"/>
    </source>
</evidence>
<evidence type="ECO:0000313" key="2">
    <source>
        <dbReference type="EMBL" id="RYM43858.1"/>
    </source>
</evidence>
<reference evidence="2 3" key="1">
    <citation type="submission" date="2019-02" db="EMBL/GenBank/DDBJ databases">
        <title>Genome of Pseudomonas korensis isolated from heavy metal contaminated environment.</title>
        <authorList>
            <person name="Ayangbenro A.S."/>
            <person name="Babalola O."/>
        </authorList>
    </citation>
    <scope>NUCLEOTIDE SEQUENCE [LARGE SCALE GENOMIC DNA]</scope>
    <source>
        <strain evidence="2 3">AB36</strain>
    </source>
</reference>
<proteinExistence type="predicted"/>
<comment type="caution">
    <text evidence="2">The sequence shown here is derived from an EMBL/GenBank/DDBJ whole genome shotgun (WGS) entry which is preliminary data.</text>
</comment>
<name>A0A4Q4L8H1_9PSED</name>
<feature type="region of interest" description="Disordered" evidence="1">
    <location>
        <begin position="39"/>
        <end position="60"/>
    </location>
</feature>
<gene>
    <name evidence="2" type="ORF">EVS84_05535</name>
</gene>
<dbReference type="Proteomes" id="UP000291107">
    <property type="component" value="Unassembled WGS sequence"/>
</dbReference>
<protein>
    <submittedName>
        <fullName evidence="2">Uncharacterized protein</fullName>
    </submittedName>
</protein>
<accession>A0A4Q4L8H1</accession>
<evidence type="ECO:0000313" key="3">
    <source>
        <dbReference type="Proteomes" id="UP000291107"/>
    </source>
</evidence>
<dbReference type="EMBL" id="SEUB01000002">
    <property type="protein sequence ID" value="RYM43858.1"/>
    <property type="molecule type" value="Genomic_DNA"/>
</dbReference>
<dbReference type="AlphaFoldDB" id="A0A4Q4L8H1"/>
<organism evidence="2 3">
    <name type="scientific">Pseudomonas koreensis</name>
    <dbReference type="NCBI Taxonomy" id="198620"/>
    <lineage>
        <taxon>Bacteria</taxon>
        <taxon>Pseudomonadati</taxon>
        <taxon>Pseudomonadota</taxon>
        <taxon>Gammaproteobacteria</taxon>
        <taxon>Pseudomonadales</taxon>
        <taxon>Pseudomonadaceae</taxon>
        <taxon>Pseudomonas</taxon>
    </lineage>
</organism>
<sequence length="60" mass="6402">MAAPSSKLWRGDLSPLGREAVLNPRTRWICSTACNGFATATQPSGDKSPRHNLPQVKPGA</sequence>